<evidence type="ECO:0000256" key="3">
    <source>
        <dbReference type="RuleBase" id="RU003616"/>
    </source>
</evidence>
<dbReference type="Pfam" id="PF00011">
    <property type="entry name" value="HSP20"/>
    <property type="match status" value="1"/>
</dbReference>
<dbReference type="PROSITE" id="PS01031">
    <property type="entry name" value="SHSP"/>
    <property type="match status" value="1"/>
</dbReference>
<dbReference type="EMBL" id="RZNJ01000001">
    <property type="protein sequence ID" value="RUT34467.1"/>
    <property type="molecule type" value="Genomic_DNA"/>
</dbReference>
<proteinExistence type="inferred from homology"/>
<comment type="caution">
    <text evidence="5">The sequence shown here is derived from an EMBL/GenBank/DDBJ whole genome shotgun (WGS) entry which is preliminary data.</text>
</comment>
<gene>
    <name evidence="5" type="ORF">EMQ25_00440</name>
</gene>
<dbReference type="RefSeq" id="WP_127186586.1">
    <property type="nucleotide sequence ID" value="NZ_RZNJ01000001.1"/>
</dbReference>
<evidence type="ECO:0000313" key="5">
    <source>
        <dbReference type="EMBL" id="RUT34467.1"/>
    </source>
</evidence>
<keyword evidence="1" id="KW-0346">Stress response</keyword>
<dbReference type="PANTHER" id="PTHR47062:SF1">
    <property type="entry name" value="SMALL HEAT SHOCK PROTEIN IBPA"/>
    <property type="match status" value="1"/>
</dbReference>
<name>A0A433XK59_9HYPH</name>
<evidence type="ECO:0000256" key="1">
    <source>
        <dbReference type="ARBA" id="ARBA00023016"/>
    </source>
</evidence>
<dbReference type="InterPro" id="IPR008978">
    <property type="entry name" value="HSP20-like_chaperone"/>
</dbReference>
<dbReference type="PANTHER" id="PTHR47062">
    <property type="match status" value="1"/>
</dbReference>
<comment type="similarity">
    <text evidence="2 3">Belongs to the small heat shock protein (HSP20) family.</text>
</comment>
<organism evidence="5 6">
    <name type="scientific">Arsenicitalea aurantiaca</name>
    <dbReference type="NCBI Taxonomy" id="1783274"/>
    <lineage>
        <taxon>Bacteria</taxon>
        <taxon>Pseudomonadati</taxon>
        <taxon>Pseudomonadota</taxon>
        <taxon>Alphaproteobacteria</taxon>
        <taxon>Hyphomicrobiales</taxon>
        <taxon>Devosiaceae</taxon>
        <taxon>Arsenicitalea</taxon>
    </lineage>
</organism>
<dbReference type="OrthoDB" id="9810618at2"/>
<keyword evidence="6" id="KW-1185">Reference proteome</keyword>
<dbReference type="Gene3D" id="2.60.40.790">
    <property type="match status" value="1"/>
</dbReference>
<protein>
    <submittedName>
        <fullName evidence="5">Hsp20 family protein</fullName>
    </submittedName>
</protein>
<dbReference type="InterPro" id="IPR002068">
    <property type="entry name" value="A-crystallin/Hsp20_dom"/>
</dbReference>
<evidence type="ECO:0000256" key="2">
    <source>
        <dbReference type="PROSITE-ProRule" id="PRU00285"/>
    </source>
</evidence>
<dbReference type="InterPro" id="IPR037913">
    <property type="entry name" value="ACD_IbpA/B"/>
</dbReference>
<evidence type="ECO:0000259" key="4">
    <source>
        <dbReference type="PROSITE" id="PS01031"/>
    </source>
</evidence>
<evidence type="ECO:0000313" key="6">
    <source>
        <dbReference type="Proteomes" id="UP000281547"/>
    </source>
</evidence>
<accession>A0A433XK59</accession>
<feature type="domain" description="SHSP" evidence="4">
    <location>
        <begin position="28"/>
        <end position="141"/>
    </location>
</feature>
<dbReference type="CDD" id="cd06470">
    <property type="entry name" value="ACD_IbpA-B_like"/>
    <property type="match status" value="1"/>
</dbReference>
<sequence>MQTIDFTPFYRSTVGFDRLFSRLDNLVSQEQKSYPPYNIEKVGDNAYRVSIAVAGFAEGDIAIETKENSLSIKGAKAPETEGSAREFLHRGIAERAFELRFQLAEHVEVMGATLENGLLHVELRRELPESKKPRQIAINGGGAVLEDKTVN</sequence>
<reference evidence="5 6" key="1">
    <citation type="journal article" date="2016" name="Int. J. Syst. Evol. Microbiol.">
        <title>Arsenicitalea aurantiaca gen. nov., sp. nov., a new member of the family Hyphomicrobiaceae, isolated from high-arsenic sediment.</title>
        <authorList>
            <person name="Mu Y."/>
            <person name="Zhou L."/>
            <person name="Zeng X.C."/>
            <person name="Liu L."/>
            <person name="Pan Y."/>
            <person name="Chen X."/>
            <person name="Wang J."/>
            <person name="Li S."/>
            <person name="Li W.J."/>
            <person name="Wang Y."/>
        </authorList>
    </citation>
    <scope>NUCLEOTIDE SEQUENCE [LARGE SCALE GENOMIC DNA]</scope>
    <source>
        <strain evidence="5 6">42-50</strain>
    </source>
</reference>
<dbReference type="Proteomes" id="UP000281547">
    <property type="component" value="Unassembled WGS sequence"/>
</dbReference>
<dbReference type="AlphaFoldDB" id="A0A433XK59"/>
<dbReference type="SUPFAM" id="SSF49764">
    <property type="entry name" value="HSP20-like chaperones"/>
    <property type="match status" value="1"/>
</dbReference>